<gene>
    <name evidence="2" type="ORF">FEM03_15070</name>
</gene>
<dbReference type="RefSeq" id="WP_138087105.1">
    <property type="nucleotide sequence ID" value="NZ_VAUV01000010.1"/>
</dbReference>
<dbReference type="OrthoDB" id="179889at2"/>
<evidence type="ECO:0000313" key="2">
    <source>
        <dbReference type="EMBL" id="TLD70048.1"/>
    </source>
</evidence>
<protein>
    <submittedName>
        <fullName evidence="2">Uncharacterized protein</fullName>
    </submittedName>
</protein>
<keyword evidence="3" id="KW-1185">Reference proteome</keyword>
<organism evidence="2 3">
    <name type="scientific">Phragmitibacter flavus</name>
    <dbReference type="NCBI Taxonomy" id="2576071"/>
    <lineage>
        <taxon>Bacteria</taxon>
        <taxon>Pseudomonadati</taxon>
        <taxon>Verrucomicrobiota</taxon>
        <taxon>Verrucomicrobiia</taxon>
        <taxon>Verrucomicrobiales</taxon>
        <taxon>Verrucomicrobiaceae</taxon>
        <taxon>Phragmitibacter</taxon>
    </lineage>
</organism>
<comment type="caution">
    <text evidence="2">The sequence shown here is derived from an EMBL/GenBank/DDBJ whole genome shotgun (WGS) entry which is preliminary data.</text>
</comment>
<feature type="signal peptide" evidence="1">
    <location>
        <begin position="1"/>
        <end position="26"/>
    </location>
</feature>
<dbReference type="EMBL" id="VAUV01000010">
    <property type="protein sequence ID" value="TLD70048.1"/>
    <property type="molecule type" value="Genomic_DNA"/>
</dbReference>
<reference evidence="2 3" key="1">
    <citation type="submission" date="2019-05" db="EMBL/GenBank/DDBJ databases">
        <title>Verrucobacter flavum gen. nov., sp. nov. a new member of the family Verrucomicrobiaceae.</title>
        <authorList>
            <person name="Szuroczki S."/>
            <person name="Abbaszade G."/>
            <person name="Szabo A."/>
            <person name="Felfoldi T."/>
            <person name="Schumann P."/>
            <person name="Boka K."/>
            <person name="Keki Z."/>
            <person name="Toumi M."/>
            <person name="Toth E."/>
        </authorList>
    </citation>
    <scope>NUCLEOTIDE SEQUENCE [LARGE SCALE GENOMIC DNA]</scope>
    <source>
        <strain evidence="2 3">MG-N-17</strain>
    </source>
</reference>
<keyword evidence="1" id="KW-0732">Signal</keyword>
<feature type="chain" id="PRO_5024359992" evidence="1">
    <location>
        <begin position="27"/>
        <end position="369"/>
    </location>
</feature>
<dbReference type="SUPFAM" id="SSF48239">
    <property type="entry name" value="Terpenoid cyclases/Protein prenyltransferases"/>
    <property type="match status" value="1"/>
</dbReference>
<accession>A0A5R8KCL9</accession>
<evidence type="ECO:0000313" key="3">
    <source>
        <dbReference type="Proteomes" id="UP000306196"/>
    </source>
</evidence>
<dbReference type="Proteomes" id="UP000306196">
    <property type="component" value="Unassembled WGS sequence"/>
</dbReference>
<sequence>MFFLSKPSFLLFLLLLSVSITFPDHADAQVQTVRPEVKNAIDKGLTYLLTQQRQQGCFLDENKDDPVPQHSGAMTSLVIMALSSIGHMPSDPTPEGRAVERALRFMTDAIKPTENGYLGQSDRSRMYGHGIMTLMFAEMIGQNQDKELDPLLRNRLQNAIDLIMRAQDVIKSDSNKGGWRYEPGSSDSDISVSVWQVMALRAANNAGLKVPKESIDKAVAYIKRSYRSDRDAQGLPLDMESGFTYEPNGGRRTFSTTAAGLLSLQVCAEYDAPEVIGGANFLMKNPPETKEPWFYYGTYYYSQSMHQCGGEQASTAREITESLLLPLQQPDGSWHPKNGNEKSAGPVYATALAVLSLSIHHHYLPIYQK</sequence>
<dbReference type="AlphaFoldDB" id="A0A5R8KCL9"/>
<proteinExistence type="predicted"/>
<name>A0A5R8KCL9_9BACT</name>
<evidence type="ECO:0000256" key="1">
    <source>
        <dbReference type="SAM" id="SignalP"/>
    </source>
</evidence>
<dbReference type="Gene3D" id="1.50.10.20">
    <property type="match status" value="2"/>
</dbReference>
<dbReference type="InterPro" id="IPR008930">
    <property type="entry name" value="Terpenoid_cyclase/PrenylTrfase"/>
</dbReference>